<dbReference type="InterPro" id="IPR052042">
    <property type="entry name" value="Tail_sheath_structural"/>
</dbReference>
<proteinExistence type="inferred from homology"/>
<gene>
    <name evidence="4" type="ORF">GCM10011518_10750</name>
</gene>
<dbReference type="EMBL" id="BMKP01000002">
    <property type="protein sequence ID" value="GGF03483.1"/>
    <property type="molecule type" value="Genomic_DNA"/>
</dbReference>
<evidence type="ECO:0000313" key="5">
    <source>
        <dbReference type="Proteomes" id="UP000655016"/>
    </source>
</evidence>
<dbReference type="RefSeq" id="WP_163393628.1">
    <property type="nucleotide sequence ID" value="NZ_BMKP01000002.1"/>
</dbReference>
<dbReference type="PANTHER" id="PTHR35861">
    <property type="match status" value="1"/>
</dbReference>
<keyword evidence="5" id="KW-1185">Reference proteome</keyword>
<evidence type="ECO:0000259" key="3">
    <source>
        <dbReference type="Pfam" id="PF17482"/>
    </source>
</evidence>
<evidence type="ECO:0000256" key="1">
    <source>
        <dbReference type="ARBA" id="ARBA00008005"/>
    </source>
</evidence>
<name>A0ABQ1TTM5_9FLAO</name>
<organism evidence="4 5">
    <name type="scientific">Flavobacterium limi</name>
    <dbReference type="NCBI Taxonomy" id="2045105"/>
    <lineage>
        <taxon>Bacteria</taxon>
        <taxon>Pseudomonadati</taxon>
        <taxon>Bacteroidota</taxon>
        <taxon>Flavobacteriia</taxon>
        <taxon>Flavobacteriales</taxon>
        <taxon>Flavobacteriaceae</taxon>
        <taxon>Flavobacterium</taxon>
    </lineage>
</organism>
<keyword evidence="2" id="KW-0175">Coiled coil</keyword>
<feature type="domain" description="Tail sheath protein C-terminal" evidence="3">
    <location>
        <begin position="591"/>
        <end position="695"/>
    </location>
</feature>
<dbReference type="Proteomes" id="UP000655016">
    <property type="component" value="Unassembled WGS sequence"/>
</dbReference>
<comment type="caution">
    <text evidence="4">The sequence shown here is derived from an EMBL/GenBank/DDBJ whole genome shotgun (WGS) entry which is preliminary data.</text>
</comment>
<comment type="similarity">
    <text evidence="1">Belongs to the myoviridae tail sheath protein family.</text>
</comment>
<dbReference type="Pfam" id="PF17482">
    <property type="entry name" value="Phage_sheath_1C"/>
    <property type="match status" value="1"/>
</dbReference>
<accession>A0ABQ1TTM5</accession>
<dbReference type="PANTHER" id="PTHR35861:SF1">
    <property type="entry name" value="PHAGE TAIL SHEATH PROTEIN"/>
    <property type="match status" value="1"/>
</dbReference>
<reference evidence="5" key="1">
    <citation type="journal article" date="2019" name="Int. J. Syst. Evol. Microbiol.">
        <title>The Global Catalogue of Microorganisms (GCM) 10K type strain sequencing project: providing services to taxonomists for standard genome sequencing and annotation.</title>
        <authorList>
            <consortium name="The Broad Institute Genomics Platform"/>
            <consortium name="The Broad Institute Genome Sequencing Center for Infectious Disease"/>
            <person name="Wu L."/>
            <person name="Ma J."/>
        </authorList>
    </citation>
    <scope>NUCLEOTIDE SEQUENCE [LARGE SCALE GENOMIC DNA]</scope>
    <source>
        <strain evidence="5">CGMCC 1.16060</strain>
    </source>
</reference>
<evidence type="ECO:0000256" key="2">
    <source>
        <dbReference type="SAM" id="Coils"/>
    </source>
</evidence>
<protein>
    <recommendedName>
        <fullName evidence="3">Tail sheath protein C-terminal domain-containing protein</fullName>
    </recommendedName>
</protein>
<feature type="coiled-coil region" evidence="2">
    <location>
        <begin position="329"/>
        <end position="360"/>
    </location>
</feature>
<sequence>MATTYKTPGVYIEEIVKFPPSVAQVETAIPAFIGYTEKATKKIDNDLHLVPTRITSLLDYEKYFGLAYPEDSISVNVTDVVTNNVVDRNIVVNQPSAPKPYLMYYSLQMYFANGGGPCYIVSVNLYEALNGTPNTVSLIDLNPGLDILRGEDEPTLLLFPDAKALNVNEFYALYGNALTQCHDMQDRFTIIDTHTATDAGSDSQVLRGKFPQEKDYLKYGAVYYPYLETILDYRYNEDDILISHLTNVPDALVAASSQVQSVFVTIGSKISGLLTVSDSGDLGSVNDTLSGSVANVLLFTDSPNPTGFNLGTGPANFDIALKNTFADTIKTLTNQLKLLIEDKEKVKDAANSAITSVEENAGVEVPLQNALNVFTGLFEGPNKIESVQAKLEDLTAKIRAAKNAASLGTHVNSVVAEIAKLLTFTVPTEPTNSIIELPSDNLAITLDVFNQPTPGNNLADLVEDIKNEITSISATDTNNGAMNGRYLGDIEGFDNKSYNTIKAEIAALPVTLPPSSSVAGVYARVDSNRGVWKAPANVGLNYVIKPTLKITNGDQDNLNIDTVGGRSINAIRSFVGKGTLIWGSRTLAGNDNEWRYVPVRRFFNMAEESIKKATEQFVFETNDANTWIRVRAMIENFLILQWRAGALAGAKPEQAFYVRIGLGQTMSATDILDGKMIIEIGMAVVRPAEFIILRFSHKMQES</sequence>
<dbReference type="InterPro" id="IPR020287">
    <property type="entry name" value="Tail_sheath_C"/>
</dbReference>
<dbReference type="Gene3D" id="3.40.50.11780">
    <property type="match status" value="2"/>
</dbReference>
<evidence type="ECO:0000313" key="4">
    <source>
        <dbReference type="EMBL" id="GGF03483.1"/>
    </source>
</evidence>